<feature type="domain" description="AP-5 complex subunit zeta-1 C-terminal TPR" evidence="4">
    <location>
        <begin position="462"/>
        <end position="543"/>
    </location>
</feature>
<dbReference type="AlphaFoldDB" id="D3B1C8"/>
<feature type="domain" description="AP-5 complex subunit zeta-1 C-terminal TPR" evidence="4">
    <location>
        <begin position="640"/>
        <end position="741"/>
    </location>
</feature>
<comment type="caution">
    <text evidence="5">The sequence shown here is derived from an EMBL/GenBank/DDBJ whole genome shotgun (WGS) entry which is preliminary data.</text>
</comment>
<dbReference type="InterPro" id="IPR055450">
    <property type="entry name" value="AP5Z1_ARM"/>
</dbReference>
<organism evidence="5 6">
    <name type="scientific">Heterostelium pallidum (strain ATCC 26659 / Pp 5 / PN500)</name>
    <name type="common">Cellular slime mold</name>
    <name type="synonym">Polysphondylium pallidum</name>
    <dbReference type="NCBI Taxonomy" id="670386"/>
    <lineage>
        <taxon>Eukaryota</taxon>
        <taxon>Amoebozoa</taxon>
        <taxon>Evosea</taxon>
        <taxon>Eumycetozoa</taxon>
        <taxon>Dictyostelia</taxon>
        <taxon>Acytosteliales</taxon>
        <taxon>Acytosteliaceae</taxon>
        <taxon>Heterostelium</taxon>
    </lineage>
</organism>
<accession>D3B1C8</accession>
<dbReference type="PANTHER" id="PTHR46488">
    <property type="entry name" value="AP-5 COMPLEX SUBUNIT ZETA-1"/>
    <property type="match status" value="1"/>
</dbReference>
<reference evidence="5 6" key="1">
    <citation type="journal article" date="2011" name="Genome Res.">
        <title>Phylogeny-wide analysis of social amoeba genomes highlights ancient origins for complex intercellular communication.</title>
        <authorList>
            <person name="Heidel A.J."/>
            <person name="Lawal H.M."/>
            <person name="Felder M."/>
            <person name="Schilde C."/>
            <person name="Helps N.R."/>
            <person name="Tunggal B."/>
            <person name="Rivero F."/>
            <person name="John U."/>
            <person name="Schleicher M."/>
            <person name="Eichinger L."/>
            <person name="Platzer M."/>
            <person name="Noegel A.A."/>
            <person name="Schaap P."/>
            <person name="Gloeckner G."/>
        </authorList>
    </citation>
    <scope>NUCLEOTIDE SEQUENCE [LARGE SCALE GENOMIC DNA]</scope>
    <source>
        <strain evidence="6">ATCC 26659 / Pp 5 / PN500</strain>
    </source>
</reference>
<gene>
    <name evidence="5" type="ORF">PPL_02099</name>
</gene>
<dbReference type="PANTHER" id="PTHR46488:SF1">
    <property type="entry name" value="AP-5 COMPLEX SUBUNIT ZETA-1"/>
    <property type="match status" value="1"/>
</dbReference>
<dbReference type="InterPro" id="IPR056856">
    <property type="entry name" value="TPR_AP5Z1_C"/>
</dbReference>
<dbReference type="Pfam" id="PF25154">
    <property type="entry name" value="TPR_AP5Z1_C"/>
    <property type="match status" value="2"/>
</dbReference>
<dbReference type="OMA" id="LMLAYEF"/>
<dbReference type="Proteomes" id="UP000001396">
    <property type="component" value="Unassembled WGS sequence"/>
</dbReference>
<evidence type="ECO:0000313" key="6">
    <source>
        <dbReference type="Proteomes" id="UP000001396"/>
    </source>
</evidence>
<sequence>MSQPNSNVINVANLSDINLNELLGKIENIALKNTKTRESLDLLKQLYRIAINYYTFNKNKSSNSNTSNSKKSKSKSNSSSSSATTLISSLKVNPIFIEKLTTVLIDPNTPYKVKLLSLSIIAKISVDEPQLLHKNLKTFENKVLSLLLSLLLTNASEESASLLVGNIPLIVQSISMQDPVLRPFSMPSLLICARYFNDSISNSQIKSIETQLSQYLSHASLVSDQKQSSTGFFKIGASTGASPVTELDGSVSIEFFTVLNNAQVYTEDQSFNIYSFSLLYTWLTNLYNPNNNNNNNNNSGNKLNSESPPVTPRQIDSNNNDQQQQQQQRVLNSNFQSTIVSYCLRIIDQSKLKPPGTDTKIDSIDNLSVIALLESIRILDFLCCCDVNLVPKIFPTVQKAYQLHLPSSRTTNANSGHVLLSLLQFFVNHSHTLIYDPEPLFRAYFQTYLPRTSWSPQSYIGEFSELLPSLVSPSTFVEVFHLLLDLPLLTSSMESVLVEQRKFASMGSVDVGDVNDTAWSEYRVLYNYLLRNESGLVTEGRLASDIVQSLVWIIGEYASQSICPEISSAVFNDYHEALELLTYEKINLIKMESLSGASQSSLTLGTANPRDMISATSSSALLTGASSMSSTNSSTAAATTTSSNMPLESITMMLVLISSLTKIASRWPEATSRVILCLLKVLSYHQYFDIQVVSRANECISLLKFPSFTTAVYDCAPPSNKDIYTKPISHDNHSALSFLLHDPTKEYPTNNSIHPYILTQTQQQSIVSTSTTSSTLQSSNLSV</sequence>
<evidence type="ECO:0000259" key="3">
    <source>
        <dbReference type="Pfam" id="PF25153"/>
    </source>
</evidence>
<evidence type="ECO:0000259" key="4">
    <source>
        <dbReference type="Pfam" id="PF25154"/>
    </source>
</evidence>
<proteinExistence type="predicted"/>
<dbReference type="GeneID" id="31357624"/>
<dbReference type="Pfam" id="PF14764">
    <property type="entry name" value="SPG48"/>
    <property type="match status" value="1"/>
</dbReference>
<feature type="compositionally biased region" description="Low complexity" evidence="1">
    <location>
        <begin position="292"/>
        <end position="304"/>
    </location>
</feature>
<keyword evidence="6" id="KW-1185">Reference proteome</keyword>
<dbReference type="RefSeq" id="XP_020437211.1">
    <property type="nucleotide sequence ID" value="XM_020573094.1"/>
</dbReference>
<feature type="region of interest" description="Disordered" evidence="1">
    <location>
        <begin position="60"/>
        <end position="81"/>
    </location>
</feature>
<feature type="region of interest" description="Disordered" evidence="1">
    <location>
        <begin position="292"/>
        <end position="328"/>
    </location>
</feature>
<dbReference type="GO" id="GO:0044599">
    <property type="term" value="C:AP-5 adaptor complex"/>
    <property type="evidence" value="ECO:0007669"/>
    <property type="project" value="InterPro"/>
</dbReference>
<dbReference type="FunCoup" id="D3B1C8">
    <property type="interactions" value="9"/>
</dbReference>
<dbReference type="EMBL" id="ADBJ01000008">
    <property type="protein sequence ID" value="EFA85102.1"/>
    <property type="molecule type" value="Genomic_DNA"/>
</dbReference>
<dbReference type="InParanoid" id="D3B1C8"/>
<evidence type="ECO:0000256" key="1">
    <source>
        <dbReference type="SAM" id="MobiDB-lite"/>
    </source>
</evidence>
<evidence type="ECO:0000313" key="5">
    <source>
        <dbReference type="EMBL" id="EFA85102.1"/>
    </source>
</evidence>
<dbReference type="InterPro" id="IPR056857">
    <property type="entry name" value="TPR_AP5Z1_N"/>
</dbReference>
<dbReference type="Pfam" id="PF25153">
    <property type="entry name" value="TPR_AP5Z1"/>
    <property type="match status" value="1"/>
</dbReference>
<feature type="domain" description="AP-5 complex subunit zeta-1 N-terminal TPR" evidence="3">
    <location>
        <begin position="92"/>
        <end position="298"/>
    </location>
</feature>
<protein>
    <submittedName>
        <fullName evidence="5">Uncharacterized protein</fullName>
    </submittedName>
</protein>
<dbReference type="STRING" id="670386.D3B1C8"/>
<feature type="domain" description="AP-5 complex subunit zeta-1 ARM repeats" evidence="2">
    <location>
        <begin position="369"/>
        <end position="452"/>
    </location>
</feature>
<evidence type="ECO:0000259" key="2">
    <source>
        <dbReference type="Pfam" id="PF14764"/>
    </source>
</evidence>
<name>D3B1C8_HETP5</name>
<dbReference type="InterPro" id="IPR028222">
    <property type="entry name" value="AP5Z1"/>
</dbReference>